<evidence type="ECO:0000313" key="3">
    <source>
        <dbReference type="Proteomes" id="UP000243719"/>
    </source>
</evidence>
<feature type="region of interest" description="Disordered" evidence="1">
    <location>
        <begin position="58"/>
        <end position="78"/>
    </location>
</feature>
<dbReference type="Proteomes" id="UP000243719">
    <property type="component" value="Unassembled WGS sequence"/>
</dbReference>
<reference evidence="3" key="1">
    <citation type="submission" date="2016-09" db="EMBL/GenBank/DDBJ databases">
        <authorList>
            <person name="Varghese N."/>
            <person name="Submissions S."/>
        </authorList>
    </citation>
    <scope>NUCLEOTIDE SEQUENCE [LARGE SCALE GENOMIC DNA]</scope>
    <source>
        <strain evidence="3">JS23</strain>
    </source>
</reference>
<name>A0A1H2PVW8_9BURK</name>
<evidence type="ECO:0008006" key="4">
    <source>
        <dbReference type="Google" id="ProtNLM"/>
    </source>
</evidence>
<dbReference type="Pfam" id="PF11387">
    <property type="entry name" value="DUF2795"/>
    <property type="match status" value="1"/>
</dbReference>
<accession>A0A1H2PVW8</accession>
<dbReference type="AlphaFoldDB" id="A0A1H2PVW8"/>
<dbReference type="RefSeq" id="WP_091913096.1">
    <property type="nucleotide sequence ID" value="NZ_FNLO01000017.1"/>
</dbReference>
<dbReference type="STRING" id="1770053.SAMN05216551_11747"/>
<evidence type="ECO:0000313" key="2">
    <source>
        <dbReference type="EMBL" id="SDV51441.1"/>
    </source>
</evidence>
<dbReference type="OrthoDB" id="9013248at2"/>
<dbReference type="InterPro" id="IPR021527">
    <property type="entry name" value="DUF2795"/>
</dbReference>
<protein>
    <recommendedName>
        <fullName evidence="4">DUF2795 domain-containing protein</fullName>
    </recommendedName>
</protein>
<dbReference type="EMBL" id="FNLO01000017">
    <property type="protein sequence ID" value="SDV51441.1"/>
    <property type="molecule type" value="Genomic_DNA"/>
</dbReference>
<gene>
    <name evidence="2" type="ORF">SAMN05216551_11747</name>
</gene>
<proteinExistence type="predicted"/>
<keyword evidence="3" id="KW-1185">Reference proteome</keyword>
<organism evidence="2 3">
    <name type="scientific">Chitinasiproducens palmae</name>
    <dbReference type="NCBI Taxonomy" id="1770053"/>
    <lineage>
        <taxon>Bacteria</taxon>
        <taxon>Pseudomonadati</taxon>
        <taxon>Pseudomonadota</taxon>
        <taxon>Betaproteobacteria</taxon>
        <taxon>Burkholderiales</taxon>
        <taxon>Burkholderiaceae</taxon>
        <taxon>Chitinasiproducens</taxon>
    </lineage>
</organism>
<evidence type="ECO:0000256" key="1">
    <source>
        <dbReference type="SAM" id="MobiDB-lite"/>
    </source>
</evidence>
<sequence length="78" mass="8190">MNLRSAIGLPSDDQGSPDSFSAVLAELLQSVEFPTTTDCLRDAARGLGAGNELSAALHGLPEREYQDADDVTTALGNR</sequence>